<keyword evidence="2" id="KW-1185">Reference proteome</keyword>
<dbReference type="InParanoid" id="E2B0Z6"/>
<gene>
    <name evidence="1" type="ORF">EAG_00231</name>
</gene>
<name>E2B0Z6_CAMFO</name>
<dbReference type="Proteomes" id="UP000000311">
    <property type="component" value="Unassembled WGS sequence"/>
</dbReference>
<feature type="non-terminal residue" evidence="1">
    <location>
        <position position="53"/>
    </location>
</feature>
<sequence length="53" mass="6254">QSAKTNTWLANCNLDIAIVTRFVAYFLMIRPPRFEFFKQELQLSDKTIVDWSS</sequence>
<dbReference type="OrthoDB" id="10052789at2759"/>
<reference evidence="1 2" key="1">
    <citation type="journal article" date="2010" name="Science">
        <title>Genomic comparison of the ants Camponotus floridanus and Harpegnathos saltator.</title>
        <authorList>
            <person name="Bonasio R."/>
            <person name="Zhang G."/>
            <person name="Ye C."/>
            <person name="Mutti N.S."/>
            <person name="Fang X."/>
            <person name="Qin N."/>
            <person name="Donahue G."/>
            <person name="Yang P."/>
            <person name="Li Q."/>
            <person name="Li C."/>
            <person name="Zhang P."/>
            <person name="Huang Z."/>
            <person name="Berger S.L."/>
            <person name="Reinberg D."/>
            <person name="Wang J."/>
            <person name="Liebig J."/>
        </authorList>
    </citation>
    <scope>NUCLEOTIDE SEQUENCE [LARGE SCALE GENOMIC DNA]</scope>
    <source>
        <strain evidence="2">C129</strain>
    </source>
</reference>
<dbReference type="AlphaFoldDB" id="E2B0Z6"/>
<dbReference type="EMBL" id="GL444741">
    <property type="protein sequence ID" value="EFN60643.1"/>
    <property type="molecule type" value="Genomic_DNA"/>
</dbReference>
<organism evidence="2">
    <name type="scientific">Camponotus floridanus</name>
    <name type="common">Florida carpenter ant</name>
    <dbReference type="NCBI Taxonomy" id="104421"/>
    <lineage>
        <taxon>Eukaryota</taxon>
        <taxon>Metazoa</taxon>
        <taxon>Ecdysozoa</taxon>
        <taxon>Arthropoda</taxon>
        <taxon>Hexapoda</taxon>
        <taxon>Insecta</taxon>
        <taxon>Pterygota</taxon>
        <taxon>Neoptera</taxon>
        <taxon>Endopterygota</taxon>
        <taxon>Hymenoptera</taxon>
        <taxon>Apocrita</taxon>
        <taxon>Aculeata</taxon>
        <taxon>Formicoidea</taxon>
        <taxon>Formicidae</taxon>
        <taxon>Formicinae</taxon>
        <taxon>Camponotus</taxon>
    </lineage>
</organism>
<protein>
    <submittedName>
        <fullName evidence="1">Uncharacterized protein</fullName>
    </submittedName>
</protein>
<feature type="non-terminal residue" evidence="1">
    <location>
        <position position="1"/>
    </location>
</feature>
<evidence type="ECO:0000313" key="1">
    <source>
        <dbReference type="EMBL" id="EFN60643.1"/>
    </source>
</evidence>
<accession>E2B0Z6</accession>
<evidence type="ECO:0000313" key="2">
    <source>
        <dbReference type="Proteomes" id="UP000000311"/>
    </source>
</evidence>
<proteinExistence type="predicted"/>